<accession>A0A095BZR2</accession>
<sequence>KNTVYANCNIDYPNCDRIIISCSLEQTASSNKRNLIYKK</sequence>
<gene>
    <name evidence="1" type="ORF">MS3_02941</name>
</gene>
<feature type="non-terminal residue" evidence="1">
    <location>
        <position position="1"/>
    </location>
</feature>
<protein>
    <submittedName>
        <fullName evidence="1">Uncharacterized protein</fullName>
    </submittedName>
</protein>
<dbReference type="AlphaFoldDB" id="A0A095BZR2"/>
<proteinExistence type="predicted"/>
<evidence type="ECO:0000313" key="1">
    <source>
        <dbReference type="EMBL" id="KGB34713.1"/>
    </source>
</evidence>
<name>A0A095BZR2_SCHHA</name>
<feature type="non-terminal residue" evidence="1">
    <location>
        <position position="39"/>
    </location>
</feature>
<organism evidence="1">
    <name type="scientific">Schistosoma haematobium</name>
    <name type="common">Blood fluke</name>
    <dbReference type="NCBI Taxonomy" id="6185"/>
    <lineage>
        <taxon>Eukaryota</taxon>
        <taxon>Metazoa</taxon>
        <taxon>Spiralia</taxon>
        <taxon>Lophotrochozoa</taxon>
        <taxon>Platyhelminthes</taxon>
        <taxon>Trematoda</taxon>
        <taxon>Digenea</taxon>
        <taxon>Strigeidida</taxon>
        <taxon>Schistosomatoidea</taxon>
        <taxon>Schistosomatidae</taxon>
        <taxon>Schistosoma</taxon>
    </lineage>
</organism>
<reference evidence="1" key="1">
    <citation type="journal article" date="2012" name="Nat. Genet.">
        <title>Whole-genome sequence of Schistosoma haematobium.</title>
        <authorList>
            <person name="Young N.D."/>
            <person name="Jex A.R."/>
            <person name="Li B."/>
            <person name="Liu S."/>
            <person name="Yang L."/>
            <person name="Xiong Z."/>
            <person name="Li Y."/>
            <person name="Cantacessi C."/>
            <person name="Hall R.S."/>
            <person name="Xu X."/>
            <person name="Chen F."/>
            <person name="Wu X."/>
            <person name="Zerlotini A."/>
            <person name="Oliveira G."/>
            <person name="Hofmann A."/>
            <person name="Zhang G."/>
            <person name="Fang X."/>
            <person name="Kang Y."/>
            <person name="Campbell B.E."/>
            <person name="Loukas A."/>
            <person name="Ranganathan S."/>
            <person name="Rollinson D."/>
            <person name="Rinaldi G."/>
            <person name="Brindley P.J."/>
            <person name="Yang H."/>
            <person name="Wang J."/>
            <person name="Wang J."/>
            <person name="Gasser R.B."/>
        </authorList>
    </citation>
    <scope>NUCLEOTIDE SEQUENCE [LARGE SCALE GENOMIC DNA]</scope>
</reference>
<dbReference type="EMBL" id="KL250629">
    <property type="protein sequence ID" value="KGB34713.1"/>
    <property type="molecule type" value="Genomic_DNA"/>
</dbReference>